<comment type="caution">
    <text evidence="2">The sequence shown here is derived from an EMBL/GenBank/DDBJ whole genome shotgun (WGS) entry which is preliminary data.</text>
</comment>
<dbReference type="InterPro" id="IPR047142">
    <property type="entry name" value="OryJ/VirC-like"/>
</dbReference>
<dbReference type="PANTHER" id="PTHR36156">
    <property type="entry name" value="SLR2101 PROTEIN"/>
    <property type="match status" value="1"/>
</dbReference>
<accession>A0ABP6NN76</accession>
<dbReference type="InterPro" id="IPR014710">
    <property type="entry name" value="RmlC-like_jellyroll"/>
</dbReference>
<evidence type="ECO:0000313" key="3">
    <source>
        <dbReference type="Proteomes" id="UP001500893"/>
    </source>
</evidence>
<dbReference type="EMBL" id="BAAAVM010000064">
    <property type="protein sequence ID" value="GAA3151848.1"/>
    <property type="molecule type" value="Genomic_DNA"/>
</dbReference>
<dbReference type="SUPFAM" id="SSF51182">
    <property type="entry name" value="RmlC-like cupins"/>
    <property type="match status" value="1"/>
</dbReference>
<dbReference type="InterPro" id="IPR011051">
    <property type="entry name" value="RmlC_Cupin_sf"/>
</dbReference>
<feature type="domain" description="Cupin type-2" evidence="1">
    <location>
        <begin position="117"/>
        <end position="172"/>
    </location>
</feature>
<protein>
    <submittedName>
        <fullName evidence="2">Cupin domain-containing protein</fullName>
    </submittedName>
</protein>
<name>A0ABP6NN76_9ACTN</name>
<dbReference type="CDD" id="cd02231">
    <property type="entry name" value="cupin_BLL6423-like"/>
    <property type="match status" value="1"/>
</dbReference>
<dbReference type="PANTHER" id="PTHR36156:SF2">
    <property type="entry name" value="CUPIN TYPE-2 DOMAIN-CONTAINING PROTEIN"/>
    <property type="match status" value="1"/>
</dbReference>
<organism evidence="2 3">
    <name type="scientific">Streptomyces rameus</name>
    <dbReference type="NCBI Taxonomy" id="68261"/>
    <lineage>
        <taxon>Bacteria</taxon>
        <taxon>Bacillati</taxon>
        <taxon>Actinomycetota</taxon>
        <taxon>Actinomycetes</taxon>
        <taxon>Kitasatosporales</taxon>
        <taxon>Streptomycetaceae</taxon>
        <taxon>Streptomyces</taxon>
    </lineage>
</organism>
<evidence type="ECO:0000259" key="1">
    <source>
        <dbReference type="Pfam" id="PF07883"/>
    </source>
</evidence>
<evidence type="ECO:0000313" key="2">
    <source>
        <dbReference type="EMBL" id="GAA3151848.1"/>
    </source>
</evidence>
<sequence length="180" mass="19039">MTIQPRLVVTERRTDGSSVVAGDGQPAPISVAAAPGIEFYLLWGTEDGGTTVGTGPRQPRTLPFFPGAGGTRLLLARYAPRSSVAEPVGDPESLAAEVAEKLPGLTDGDEPDRPGLHTTDTLDYGICLEGELYLELDDGREVLLTPGTCVVQQGTRHAWHNRGDEPALMCFVGIGATRES</sequence>
<proteinExistence type="predicted"/>
<keyword evidence="3" id="KW-1185">Reference proteome</keyword>
<dbReference type="InterPro" id="IPR013096">
    <property type="entry name" value="Cupin_2"/>
</dbReference>
<dbReference type="Pfam" id="PF07883">
    <property type="entry name" value="Cupin_2"/>
    <property type="match status" value="1"/>
</dbReference>
<gene>
    <name evidence="2" type="ORF">GCM10010521_44450</name>
</gene>
<dbReference type="RefSeq" id="WP_345054745.1">
    <property type="nucleotide sequence ID" value="NZ_BAAAVM010000064.1"/>
</dbReference>
<dbReference type="Gene3D" id="2.60.120.10">
    <property type="entry name" value="Jelly Rolls"/>
    <property type="match status" value="1"/>
</dbReference>
<reference evidence="3" key="1">
    <citation type="journal article" date="2019" name="Int. J. Syst. Evol. Microbiol.">
        <title>The Global Catalogue of Microorganisms (GCM) 10K type strain sequencing project: providing services to taxonomists for standard genome sequencing and annotation.</title>
        <authorList>
            <consortium name="The Broad Institute Genomics Platform"/>
            <consortium name="The Broad Institute Genome Sequencing Center for Infectious Disease"/>
            <person name="Wu L."/>
            <person name="Ma J."/>
        </authorList>
    </citation>
    <scope>NUCLEOTIDE SEQUENCE [LARGE SCALE GENOMIC DNA]</scope>
    <source>
        <strain evidence="3">JCM 11574</strain>
    </source>
</reference>
<dbReference type="Proteomes" id="UP001500893">
    <property type="component" value="Unassembled WGS sequence"/>
</dbReference>